<protein>
    <submittedName>
        <fullName evidence="4">Uncharacterized protein</fullName>
    </submittedName>
</protein>
<feature type="compositionally biased region" description="Basic residues" evidence="1">
    <location>
        <begin position="620"/>
        <end position="631"/>
    </location>
</feature>
<evidence type="ECO:0000313" key="4">
    <source>
        <dbReference type="EMBL" id="KAH8025294.1"/>
    </source>
</evidence>
<name>A0A9J6DTK0_RHIMP</name>
<feature type="compositionally biased region" description="Polar residues" evidence="1">
    <location>
        <begin position="1032"/>
        <end position="1041"/>
    </location>
</feature>
<feature type="region of interest" description="Disordered" evidence="1">
    <location>
        <begin position="956"/>
        <end position="1041"/>
    </location>
</feature>
<proteinExistence type="predicted"/>
<feature type="region of interest" description="Disordered" evidence="1">
    <location>
        <begin position="664"/>
        <end position="683"/>
    </location>
</feature>
<keyword evidence="2" id="KW-0472">Membrane</keyword>
<feature type="compositionally biased region" description="Basic and acidic residues" evidence="1">
    <location>
        <begin position="602"/>
        <end position="611"/>
    </location>
</feature>
<feature type="compositionally biased region" description="Basic and acidic residues" evidence="1">
    <location>
        <begin position="476"/>
        <end position="486"/>
    </location>
</feature>
<keyword evidence="5" id="KW-1185">Reference proteome</keyword>
<dbReference type="EMBL" id="JABSTU010000007">
    <property type="protein sequence ID" value="KAH8025294.1"/>
    <property type="molecule type" value="Genomic_DNA"/>
</dbReference>
<comment type="caution">
    <text evidence="4">The sequence shown here is derived from an EMBL/GenBank/DDBJ whole genome shotgun (WGS) entry which is preliminary data.</text>
</comment>
<sequence>MTWGTRSLVRNAAAMLLLHMALSSARASEAITKSAESNDAADRLRRDSDQIFIEHVKGVDDSQVTLSLFIGLLILGAVVVVVLIFLGCLLLVRLSESSCSGGPRYHRLLSSQETSSHHHHSRSCGGRSQVFTYVDMTNADGSCHEHRQLAPRFLAMFNTTTNVDVSDTDLCREHRKKYIMPETRKSHVVSTSHPLRDVKFSVRRARSEDIGGSGTFSDKKVAAADRTSEPPEKRICVQHISGEPKYHSGSAHDENGSDNYGERIVDVVSDDPQMEISVRDRFVKARSHGDRSSSHGSPLRRDTTHTIDQSAHSEINRMNSAQHTEQSNGYLYLPDLTKGHASGVNSVESSSPWLRSPSGSWSSPPLFANNLPVFTAHDRSPEHALRSNQNSTAFSGHGRSYEQYVPDGRRDIAAGPCANSRLECVGGSPNAQRDNSSTASVQTEFSQHKQELKNGPGPGIVALKADNVPDSTSETMRNRTEHETSKGKHSITSTDVPVEVRQPPTAIKARVSFQEMPSHQVNGTDMHNSVELKKLIARGPEMTTNLEHPETPAMFRDIFDENTTSSVLSETQSKASPKGPLPPHSPISSTKVNKQLRLPQPPRERHDKEVQTDLQGSRSTSKRRHARRYRRVGRTSGELVVVEEPDDEKAPEKCQLPVYDVADAHTERTSESPQPKTWLVPYDSPPLSYSPPATHDKSLVPSYNHGELTTTDVSSASLDQHIANREECGSIAQQEKNIYTKPDDEYIRPTDRVTAKEEASMSGPFSVVVAEDRPVQTYERSIAVMTDSPADEVDEHGENENSKALSIESASESSLQVKHAEGKESATVENESDKDECTLVSIEPPNNVRNKLIERPQPLTTELEGGKTVESRVRPKWEPAERTSRELVSSNQSSQQVATLSDRLLAPPVSQHPLATVDGTHPVPSQAHDQALVFSSPDLAQRDGTIAMVDTGKTSVVEGSEQSADDTRTLAASGGREVDISPYPDISKRDNSAVAVESPAQKISVMTPGGPPASTRADGSSSSEVKERTESTEVFFTPTSPVAAQGSKDLISFTNEPLDGPSAVNSAGKPD</sequence>
<keyword evidence="2" id="KW-0812">Transmembrane</keyword>
<evidence type="ECO:0000256" key="1">
    <source>
        <dbReference type="SAM" id="MobiDB-lite"/>
    </source>
</evidence>
<feature type="region of interest" description="Disordered" evidence="1">
    <location>
        <begin position="208"/>
        <end position="233"/>
    </location>
</feature>
<feature type="region of interest" description="Disordered" evidence="1">
    <location>
        <begin position="380"/>
        <end position="401"/>
    </location>
</feature>
<feature type="signal peptide" evidence="3">
    <location>
        <begin position="1"/>
        <end position="27"/>
    </location>
</feature>
<reference evidence="4" key="1">
    <citation type="journal article" date="2020" name="Cell">
        <title>Large-Scale Comparative Analyses of Tick Genomes Elucidate Their Genetic Diversity and Vector Capacities.</title>
        <authorList>
            <consortium name="Tick Genome and Microbiome Consortium (TIGMIC)"/>
            <person name="Jia N."/>
            <person name="Wang J."/>
            <person name="Shi W."/>
            <person name="Du L."/>
            <person name="Sun Y."/>
            <person name="Zhan W."/>
            <person name="Jiang J.F."/>
            <person name="Wang Q."/>
            <person name="Zhang B."/>
            <person name="Ji P."/>
            <person name="Bell-Sakyi L."/>
            <person name="Cui X.M."/>
            <person name="Yuan T.T."/>
            <person name="Jiang B.G."/>
            <person name="Yang W.F."/>
            <person name="Lam T.T."/>
            <person name="Chang Q.C."/>
            <person name="Ding S.J."/>
            <person name="Wang X.J."/>
            <person name="Zhu J.G."/>
            <person name="Ruan X.D."/>
            <person name="Zhao L."/>
            <person name="Wei J.T."/>
            <person name="Ye R.Z."/>
            <person name="Que T.C."/>
            <person name="Du C.H."/>
            <person name="Zhou Y.H."/>
            <person name="Cheng J.X."/>
            <person name="Dai P.F."/>
            <person name="Guo W.B."/>
            <person name="Han X.H."/>
            <person name="Huang E.J."/>
            <person name="Li L.F."/>
            <person name="Wei W."/>
            <person name="Gao Y.C."/>
            <person name="Liu J.Z."/>
            <person name="Shao H.Z."/>
            <person name="Wang X."/>
            <person name="Wang C.C."/>
            <person name="Yang T.C."/>
            <person name="Huo Q.B."/>
            <person name="Li W."/>
            <person name="Chen H.Y."/>
            <person name="Chen S.E."/>
            <person name="Zhou L.G."/>
            <person name="Ni X.B."/>
            <person name="Tian J.H."/>
            <person name="Sheng Y."/>
            <person name="Liu T."/>
            <person name="Pan Y.S."/>
            <person name="Xia L.Y."/>
            <person name="Li J."/>
            <person name="Zhao F."/>
            <person name="Cao W.C."/>
        </authorList>
    </citation>
    <scope>NUCLEOTIDE SEQUENCE</scope>
    <source>
        <strain evidence="4">Rmic-2018</strain>
    </source>
</reference>
<gene>
    <name evidence="4" type="ORF">HPB51_005765</name>
</gene>
<feature type="compositionally biased region" description="Basic and acidic residues" evidence="1">
    <location>
        <begin position="864"/>
        <end position="885"/>
    </location>
</feature>
<feature type="transmembrane region" description="Helical" evidence="2">
    <location>
        <begin position="68"/>
        <end position="92"/>
    </location>
</feature>
<evidence type="ECO:0000313" key="5">
    <source>
        <dbReference type="Proteomes" id="UP000821866"/>
    </source>
</evidence>
<evidence type="ECO:0000256" key="3">
    <source>
        <dbReference type="SAM" id="SignalP"/>
    </source>
</evidence>
<feature type="compositionally biased region" description="Polar residues" evidence="1">
    <location>
        <begin position="429"/>
        <end position="445"/>
    </location>
</feature>
<dbReference type="Proteomes" id="UP000821866">
    <property type="component" value="Unassembled WGS sequence"/>
</dbReference>
<feature type="compositionally biased region" description="Polar residues" evidence="1">
    <location>
        <begin position="565"/>
        <end position="575"/>
    </location>
</feature>
<evidence type="ECO:0000256" key="2">
    <source>
        <dbReference type="SAM" id="Phobius"/>
    </source>
</evidence>
<reference evidence="4" key="2">
    <citation type="submission" date="2021-09" db="EMBL/GenBank/DDBJ databases">
        <authorList>
            <person name="Jia N."/>
            <person name="Wang J."/>
            <person name="Shi W."/>
            <person name="Du L."/>
            <person name="Sun Y."/>
            <person name="Zhan W."/>
            <person name="Jiang J."/>
            <person name="Wang Q."/>
            <person name="Zhang B."/>
            <person name="Ji P."/>
            <person name="Sakyi L.B."/>
            <person name="Cui X."/>
            <person name="Yuan T."/>
            <person name="Jiang B."/>
            <person name="Yang W."/>
            <person name="Lam T.T.-Y."/>
            <person name="Chang Q."/>
            <person name="Ding S."/>
            <person name="Wang X."/>
            <person name="Zhu J."/>
            <person name="Ruan X."/>
            <person name="Zhao L."/>
            <person name="Wei J."/>
            <person name="Que T."/>
            <person name="Du C."/>
            <person name="Cheng J."/>
            <person name="Dai P."/>
            <person name="Han X."/>
            <person name="Huang E."/>
            <person name="Gao Y."/>
            <person name="Liu J."/>
            <person name="Shao H."/>
            <person name="Ye R."/>
            <person name="Li L."/>
            <person name="Wei W."/>
            <person name="Wang X."/>
            <person name="Wang C."/>
            <person name="Huo Q."/>
            <person name="Li W."/>
            <person name="Guo W."/>
            <person name="Chen H."/>
            <person name="Chen S."/>
            <person name="Zhou L."/>
            <person name="Zhou L."/>
            <person name="Ni X."/>
            <person name="Tian J."/>
            <person name="Zhou Y."/>
            <person name="Sheng Y."/>
            <person name="Liu T."/>
            <person name="Pan Y."/>
            <person name="Xia L."/>
            <person name="Li J."/>
            <person name="Zhao F."/>
            <person name="Cao W."/>
        </authorList>
    </citation>
    <scope>NUCLEOTIDE SEQUENCE</scope>
    <source>
        <strain evidence="4">Rmic-2018</strain>
        <tissue evidence="4">Larvae</tissue>
    </source>
</reference>
<keyword evidence="2" id="KW-1133">Transmembrane helix</keyword>
<accession>A0A9J6DTK0</accession>
<feature type="region of interest" description="Disordered" evidence="1">
    <location>
        <begin position="282"/>
        <end position="304"/>
    </location>
</feature>
<feature type="region of interest" description="Disordered" evidence="1">
    <location>
        <begin position="425"/>
        <end position="491"/>
    </location>
</feature>
<dbReference type="AlphaFoldDB" id="A0A9J6DTK0"/>
<keyword evidence="3" id="KW-0732">Signal</keyword>
<feature type="compositionally biased region" description="Polar residues" evidence="1">
    <location>
        <begin position="886"/>
        <end position="899"/>
    </location>
</feature>
<feature type="region of interest" description="Disordered" evidence="1">
    <location>
        <begin position="785"/>
        <end position="899"/>
    </location>
</feature>
<feature type="region of interest" description="Disordered" evidence="1">
    <location>
        <begin position="565"/>
        <end position="631"/>
    </location>
</feature>
<feature type="region of interest" description="Disordered" evidence="1">
    <location>
        <begin position="1052"/>
        <end position="1071"/>
    </location>
</feature>
<feature type="region of interest" description="Disordered" evidence="1">
    <location>
        <begin position="341"/>
        <end position="362"/>
    </location>
</feature>
<feature type="compositionally biased region" description="Basic and acidic residues" evidence="1">
    <location>
        <begin position="217"/>
        <end position="233"/>
    </location>
</feature>
<feature type="chain" id="PRO_5039900674" evidence="3">
    <location>
        <begin position="28"/>
        <end position="1071"/>
    </location>
</feature>
<feature type="compositionally biased region" description="Low complexity" evidence="1">
    <location>
        <begin position="802"/>
        <end position="815"/>
    </location>
</feature>
<organism evidence="4 5">
    <name type="scientific">Rhipicephalus microplus</name>
    <name type="common">Cattle tick</name>
    <name type="synonym">Boophilus microplus</name>
    <dbReference type="NCBI Taxonomy" id="6941"/>
    <lineage>
        <taxon>Eukaryota</taxon>
        <taxon>Metazoa</taxon>
        <taxon>Ecdysozoa</taxon>
        <taxon>Arthropoda</taxon>
        <taxon>Chelicerata</taxon>
        <taxon>Arachnida</taxon>
        <taxon>Acari</taxon>
        <taxon>Parasitiformes</taxon>
        <taxon>Ixodida</taxon>
        <taxon>Ixodoidea</taxon>
        <taxon>Ixodidae</taxon>
        <taxon>Rhipicephalinae</taxon>
        <taxon>Rhipicephalus</taxon>
        <taxon>Boophilus</taxon>
    </lineage>
</organism>
<feature type="compositionally biased region" description="Low complexity" evidence="1">
    <location>
        <begin position="349"/>
        <end position="362"/>
    </location>
</feature>